<dbReference type="InterPro" id="IPR023803">
    <property type="entry name" value="Ribosomal_bS16_dom_sf"/>
</dbReference>
<comment type="similarity">
    <text evidence="3">Belongs to the bacterial ribosomal protein bS16 family.</text>
</comment>
<sequence length="90" mass="10224">MATKIRLKRMGSKKQPYYRVVVADSKAPRDGRFIEELGTYNPLQQPSAFSVNEEKAVQWLLEGAQPSDTVRNLFSDAGIMTRVHNAKKEQ</sequence>
<keyword evidence="5" id="KW-1185">Reference proteome</keyword>
<dbReference type="EMBL" id="PYAV01000001">
    <property type="protein sequence ID" value="PSL51165.1"/>
    <property type="molecule type" value="Genomic_DNA"/>
</dbReference>
<dbReference type="GO" id="GO:0005737">
    <property type="term" value="C:cytoplasm"/>
    <property type="evidence" value="ECO:0007669"/>
    <property type="project" value="UniProtKB-ARBA"/>
</dbReference>
<dbReference type="Proteomes" id="UP000242310">
    <property type="component" value="Unassembled WGS sequence"/>
</dbReference>
<comment type="caution">
    <text evidence="4">The sequence shown here is derived from an EMBL/GenBank/DDBJ whole genome shotgun (WGS) entry which is preliminary data.</text>
</comment>
<dbReference type="FunFam" id="3.30.1320.10:FF:000002">
    <property type="entry name" value="30S ribosomal protein S16"/>
    <property type="match status" value="1"/>
</dbReference>
<dbReference type="Pfam" id="PF00886">
    <property type="entry name" value="Ribosomal_S16"/>
    <property type="match status" value="1"/>
</dbReference>
<proteinExistence type="inferred from homology"/>
<evidence type="ECO:0000313" key="5">
    <source>
        <dbReference type="Proteomes" id="UP000242310"/>
    </source>
</evidence>
<dbReference type="Gene3D" id="3.30.1320.10">
    <property type="match status" value="1"/>
</dbReference>
<dbReference type="GO" id="GO:0015935">
    <property type="term" value="C:small ribosomal subunit"/>
    <property type="evidence" value="ECO:0007669"/>
    <property type="project" value="TreeGrafter"/>
</dbReference>
<evidence type="ECO:0000256" key="1">
    <source>
        <dbReference type="ARBA" id="ARBA00022980"/>
    </source>
</evidence>
<dbReference type="AlphaFoldDB" id="A0A2P8HYB9"/>
<dbReference type="InterPro" id="IPR000307">
    <property type="entry name" value="Ribosomal_bS16"/>
</dbReference>
<evidence type="ECO:0000256" key="2">
    <source>
        <dbReference type="ARBA" id="ARBA00023274"/>
    </source>
</evidence>
<dbReference type="OrthoDB" id="9807878at2"/>
<evidence type="ECO:0000256" key="3">
    <source>
        <dbReference type="HAMAP-Rule" id="MF_00385"/>
    </source>
</evidence>
<dbReference type="NCBIfam" id="TIGR00002">
    <property type="entry name" value="S16"/>
    <property type="match status" value="1"/>
</dbReference>
<dbReference type="GO" id="GO:0006412">
    <property type="term" value="P:translation"/>
    <property type="evidence" value="ECO:0007669"/>
    <property type="project" value="UniProtKB-UniRule"/>
</dbReference>
<protein>
    <recommendedName>
        <fullName evidence="3">Small ribosomal subunit protein bS16</fullName>
    </recommendedName>
</protein>
<dbReference type="SUPFAM" id="SSF54565">
    <property type="entry name" value="Ribosomal protein S16"/>
    <property type="match status" value="1"/>
</dbReference>
<evidence type="ECO:0000313" key="4">
    <source>
        <dbReference type="EMBL" id="PSL51165.1"/>
    </source>
</evidence>
<gene>
    <name evidence="3" type="primary">rpsP</name>
    <name evidence="4" type="ORF">B0H94_10175</name>
</gene>
<name>A0A2P8HYB9_9BACI</name>
<dbReference type="PANTHER" id="PTHR12919:SF20">
    <property type="entry name" value="SMALL RIBOSOMAL SUBUNIT PROTEIN BS16M"/>
    <property type="match status" value="1"/>
</dbReference>
<keyword evidence="2 3" id="KW-0687">Ribonucleoprotein</keyword>
<keyword evidence="1 3" id="KW-0689">Ribosomal protein</keyword>
<organism evidence="4 5">
    <name type="scientific">Salsuginibacillus halophilus</name>
    <dbReference type="NCBI Taxonomy" id="517424"/>
    <lineage>
        <taxon>Bacteria</taxon>
        <taxon>Bacillati</taxon>
        <taxon>Bacillota</taxon>
        <taxon>Bacilli</taxon>
        <taxon>Bacillales</taxon>
        <taxon>Bacillaceae</taxon>
        <taxon>Salsuginibacillus</taxon>
    </lineage>
</organism>
<reference evidence="4 5" key="1">
    <citation type="submission" date="2018-03" db="EMBL/GenBank/DDBJ databases">
        <title>Genomic Encyclopedia of Type Strains, Phase III (KMG-III): the genomes of soil and plant-associated and newly described type strains.</title>
        <authorList>
            <person name="Whitman W."/>
        </authorList>
    </citation>
    <scope>NUCLEOTIDE SEQUENCE [LARGE SCALE GENOMIC DNA]</scope>
    <source>
        <strain evidence="4 5">CGMCC 1.07653</strain>
    </source>
</reference>
<dbReference type="RefSeq" id="WP_106587249.1">
    <property type="nucleotide sequence ID" value="NZ_PYAV01000001.1"/>
</dbReference>
<dbReference type="PANTHER" id="PTHR12919">
    <property type="entry name" value="30S RIBOSOMAL PROTEIN S16"/>
    <property type="match status" value="1"/>
</dbReference>
<dbReference type="HAMAP" id="MF_00385">
    <property type="entry name" value="Ribosomal_bS16"/>
    <property type="match status" value="1"/>
</dbReference>
<dbReference type="GO" id="GO:0003735">
    <property type="term" value="F:structural constituent of ribosome"/>
    <property type="evidence" value="ECO:0007669"/>
    <property type="project" value="InterPro"/>
</dbReference>
<accession>A0A2P8HYB9</accession>